<keyword evidence="2" id="KW-0812">Transmembrane</keyword>
<reference evidence="3" key="1">
    <citation type="submission" date="2020-11" db="EMBL/GenBank/DDBJ databases">
        <title>Sequencing the genomes of 1000 actinobacteria strains.</title>
        <authorList>
            <person name="Klenk H.-P."/>
        </authorList>
    </citation>
    <scope>NUCLEOTIDE SEQUENCE</scope>
    <source>
        <strain evidence="3">DSM 45356</strain>
    </source>
</reference>
<gene>
    <name evidence="3" type="ORF">IW245_002459</name>
</gene>
<accession>A0A8J7GE94</accession>
<keyword evidence="2" id="KW-1133">Transmembrane helix</keyword>
<feature type="region of interest" description="Disordered" evidence="1">
    <location>
        <begin position="74"/>
        <end position="109"/>
    </location>
</feature>
<feature type="transmembrane region" description="Helical" evidence="2">
    <location>
        <begin position="50"/>
        <end position="70"/>
    </location>
</feature>
<dbReference type="RefSeq" id="WP_197003262.1">
    <property type="nucleotide sequence ID" value="NZ_BONS01000036.1"/>
</dbReference>
<evidence type="ECO:0000313" key="3">
    <source>
        <dbReference type="EMBL" id="MBG6136265.1"/>
    </source>
</evidence>
<comment type="caution">
    <text evidence="3">The sequence shown here is derived from an EMBL/GenBank/DDBJ whole genome shotgun (WGS) entry which is preliminary data.</text>
</comment>
<organism evidence="3 4">
    <name type="scientific">Longispora fulva</name>
    <dbReference type="NCBI Taxonomy" id="619741"/>
    <lineage>
        <taxon>Bacteria</taxon>
        <taxon>Bacillati</taxon>
        <taxon>Actinomycetota</taxon>
        <taxon>Actinomycetes</taxon>
        <taxon>Micromonosporales</taxon>
        <taxon>Micromonosporaceae</taxon>
        <taxon>Longispora</taxon>
    </lineage>
</organism>
<evidence type="ECO:0000256" key="2">
    <source>
        <dbReference type="SAM" id="Phobius"/>
    </source>
</evidence>
<evidence type="ECO:0000313" key="4">
    <source>
        <dbReference type="Proteomes" id="UP000622552"/>
    </source>
</evidence>
<dbReference type="EMBL" id="JADOUF010000001">
    <property type="protein sequence ID" value="MBG6136265.1"/>
    <property type="molecule type" value="Genomic_DNA"/>
</dbReference>
<keyword evidence="4" id="KW-1185">Reference proteome</keyword>
<protein>
    <submittedName>
        <fullName evidence="3">Uncharacterized protein</fullName>
    </submittedName>
</protein>
<dbReference type="AlphaFoldDB" id="A0A8J7GE94"/>
<feature type="compositionally biased region" description="Polar residues" evidence="1">
    <location>
        <begin position="84"/>
        <end position="94"/>
    </location>
</feature>
<keyword evidence="2" id="KW-0472">Membrane</keyword>
<proteinExistence type="predicted"/>
<name>A0A8J7GE94_9ACTN</name>
<evidence type="ECO:0000256" key="1">
    <source>
        <dbReference type="SAM" id="MobiDB-lite"/>
    </source>
</evidence>
<sequence>MTDPQYDADQEMVVLPALLVYRDTAPGRFVAPTVASVEAAGRRRKVRNRVAVAAGVAAMLVVGGVGVAVAGQRAGGQTPPGTFAASTSPTQTSPVPVASSAPNRRTPLPDPTIPAGSGYPGNLPEAAMLQPEDVGQGVEIEHTKTGNSITSYGSNCGPGYEVPLGRLLGRFQDYLRDGKVELRESVTQAIGQTSANRLMDHWEAFGTACSPPAGHKFERISVDTVGDRSVTWKITRPEGVTYHLIFQVYDYTVELIGNQEQIAALAGKAASRVCVASEYC</sequence>
<dbReference type="Proteomes" id="UP000622552">
    <property type="component" value="Unassembled WGS sequence"/>
</dbReference>